<dbReference type="Pfam" id="PF08241">
    <property type="entry name" value="Methyltransf_11"/>
    <property type="match status" value="1"/>
</dbReference>
<protein>
    <submittedName>
        <fullName evidence="2">Ubiquinone/menaquinone biosynthesis C-methylase UbiE</fullName>
    </submittedName>
</protein>
<accession>A0ABS4PWJ6</accession>
<dbReference type="RefSeq" id="WP_209666909.1">
    <property type="nucleotide sequence ID" value="NZ_JAGGMS010000001.1"/>
</dbReference>
<evidence type="ECO:0000313" key="2">
    <source>
        <dbReference type="EMBL" id="MBP2183798.1"/>
    </source>
</evidence>
<dbReference type="CDD" id="cd02440">
    <property type="entry name" value="AdoMet_MTases"/>
    <property type="match status" value="1"/>
</dbReference>
<dbReference type="Gene3D" id="3.40.50.150">
    <property type="entry name" value="Vaccinia Virus protein VP39"/>
    <property type="match status" value="1"/>
</dbReference>
<dbReference type="SUPFAM" id="SSF53335">
    <property type="entry name" value="S-adenosyl-L-methionine-dependent methyltransferases"/>
    <property type="match status" value="1"/>
</dbReference>
<dbReference type="EMBL" id="JAGGMS010000001">
    <property type="protein sequence ID" value="MBP2183798.1"/>
    <property type="molecule type" value="Genomic_DNA"/>
</dbReference>
<evidence type="ECO:0000259" key="1">
    <source>
        <dbReference type="Pfam" id="PF08241"/>
    </source>
</evidence>
<name>A0ABS4PWJ6_9PSEU</name>
<dbReference type="PANTHER" id="PTHR45036">
    <property type="entry name" value="METHYLTRANSFERASE LIKE 7B"/>
    <property type="match status" value="1"/>
</dbReference>
<proteinExistence type="predicted"/>
<dbReference type="Proteomes" id="UP000741013">
    <property type="component" value="Unassembled WGS sequence"/>
</dbReference>
<evidence type="ECO:0000313" key="3">
    <source>
        <dbReference type="Proteomes" id="UP000741013"/>
    </source>
</evidence>
<keyword evidence="3" id="KW-1185">Reference proteome</keyword>
<dbReference type="InterPro" id="IPR029063">
    <property type="entry name" value="SAM-dependent_MTases_sf"/>
</dbReference>
<organism evidence="2 3">
    <name type="scientific">Amycolatopsis magusensis</name>
    <dbReference type="NCBI Taxonomy" id="882444"/>
    <lineage>
        <taxon>Bacteria</taxon>
        <taxon>Bacillati</taxon>
        <taxon>Actinomycetota</taxon>
        <taxon>Actinomycetes</taxon>
        <taxon>Pseudonocardiales</taxon>
        <taxon>Pseudonocardiaceae</taxon>
        <taxon>Amycolatopsis</taxon>
    </lineage>
</organism>
<gene>
    <name evidence="2" type="ORF">JOM49_005324</name>
</gene>
<keyword evidence="2" id="KW-0830">Ubiquinone</keyword>
<reference evidence="2 3" key="1">
    <citation type="submission" date="2021-03" db="EMBL/GenBank/DDBJ databases">
        <title>Sequencing the genomes of 1000 actinobacteria strains.</title>
        <authorList>
            <person name="Klenk H.-P."/>
        </authorList>
    </citation>
    <scope>NUCLEOTIDE SEQUENCE [LARGE SCALE GENOMIC DNA]</scope>
    <source>
        <strain evidence="2 3">DSM 45510</strain>
    </source>
</reference>
<feature type="domain" description="Methyltransferase type 11" evidence="1">
    <location>
        <begin position="44"/>
        <end position="137"/>
    </location>
</feature>
<comment type="caution">
    <text evidence="2">The sequence shown here is derived from an EMBL/GenBank/DDBJ whole genome shotgun (WGS) entry which is preliminary data.</text>
</comment>
<dbReference type="PANTHER" id="PTHR45036:SF1">
    <property type="entry name" value="METHYLTRANSFERASE LIKE 7A"/>
    <property type="match status" value="1"/>
</dbReference>
<dbReference type="InterPro" id="IPR013216">
    <property type="entry name" value="Methyltransf_11"/>
</dbReference>
<dbReference type="InterPro" id="IPR052356">
    <property type="entry name" value="Thiol_S-MT"/>
</dbReference>
<sequence>MSTRPIHHPLFARLYPAMARAMEHGGMAEHRRALLRGLTGTVIEVGAGDGMNFQHYPPQVTRVLAVEPEPHLHGLARAAATRAPVSVEVVDGLADRLPAEGGSADAVVASLLLCSVADPAAALGEFRRVLTPGGQLRFLEHVRAETPGLRRIQRIMDATIWPRLAGGCHTGRDTVTTIEQNGFGIEHLDRFRFPDAATPTSFHVLGTAVPGSRA</sequence>